<dbReference type="OrthoDB" id="9806334at2"/>
<proteinExistence type="predicted"/>
<dbReference type="InterPro" id="IPR009057">
    <property type="entry name" value="Homeodomain-like_sf"/>
</dbReference>
<reference evidence="6 7" key="1">
    <citation type="submission" date="2018-08" db="EMBL/GenBank/DDBJ databases">
        <title>Meiothermus cateniformans JCM 15151 genome sequencing project.</title>
        <authorList>
            <person name="Da Costa M.S."/>
            <person name="Albuquerque L."/>
            <person name="Raposo P."/>
            <person name="Froufe H.J.C."/>
            <person name="Barroso C.S."/>
            <person name="Egas C."/>
        </authorList>
    </citation>
    <scope>NUCLEOTIDE SEQUENCE [LARGE SCALE GENOMIC DNA]</scope>
    <source>
        <strain evidence="6 7">JCM 15151</strain>
    </source>
</reference>
<dbReference type="Pfam" id="PF00440">
    <property type="entry name" value="TetR_N"/>
    <property type="match status" value="1"/>
</dbReference>
<comment type="caution">
    <text evidence="6">The sequence shown here is derived from an EMBL/GenBank/DDBJ whole genome shotgun (WGS) entry which is preliminary data.</text>
</comment>
<dbReference type="SUPFAM" id="SSF48498">
    <property type="entry name" value="Tetracyclin repressor-like, C-terminal domain"/>
    <property type="match status" value="1"/>
</dbReference>
<dbReference type="GO" id="GO:0003700">
    <property type="term" value="F:DNA-binding transcription factor activity"/>
    <property type="evidence" value="ECO:0007669"/>
    <property type="project" value="TreeGrafter"/>
</dbReference>
<dbReference type="InterPro" id="IPR036271">
    <property type="entry name" value="Tet_transcr_reg_TetR-rel_C_sf"/>
</dbReference>
<accession>A0A399E1G9</accession>
<organism evidence="6 7">
    <name type="scientific">Meiothermus taiwanensis</name>
    <dbReference type="NCBI Taxonomy" id="172827"/>
    <lineage>
        <taxon>Bacteria</taxon>
        <taxon>Thermotogati</taxon>
        <taxon>Deinococcota</taxon>
        <taxon>Deinococci</taxon>
        <taxon>Thermales</taxon>
        <taxon>Thermaceae</taxon>
        <taxon>Meiothermus</taxon>
    </lineage>
</organism>
<keyword evidence="1" id="KW-0805">Transcription regulation</keyword>
<dbReference type="EMBL" id="QWKX01000014">
    <property type="protein sequence ID" value="RIH78504.1"/>
    <property type="molecule type" value="Genomic_DNA"/>
</dbReference>
<gene>
    <name evidence="6" type="primary">slmA</name>
    <name evidence="6" type="ORF">Mcate_00826</name>
</gene>
<dbReference type="InterPro" id="IPR050109">
    <property type="entry name" value="HTH-type_TetR-like_transc_reg"/>
</dbReference>
<dbReference type="SUPFAM" id="SSF46689">
    <property type="entry name" value="Homeodomain-like"/>
    <property type="match status" value="1"/>
</dbReference>
<feature type="DNA-binding region" description="H-T-H motif" evidence="4">
    <location>
        <begin position="32"/>
        <end position="51"/>
    </location>
</feature>
<dbReference type="PANTHER" id="PTHR30055:SF234">
    <property type="entry name" value="HTH-TYPE TRANSCRIPTIONAL REGULATOR BETI"/>
    <property type="match status" value="1"/>
</dbReference>
<sequence length="171" mass="18806">MSQTKAPTLEARVRILQAASEVIRQEGAMALTLDAVAKKVEVSKGGLLYHFPSKDALLRGLLEHHMDNFERSLENSGLPLAEAYVKLGSYDGSQGLLLGMMAALALNPSLLEIVRERWQRWYAQVPQNPDVMVAMLATDGIFMADILKLGVPEGDYKKKVLRRMLELAGGA</sequence>
<keyword evidence="3" id="KW-0804">Transcription</keyword>
<protein>
    <submittedName>
        <fullName evidence="6">Nucleoid occlusion factor SlmA</fullName>
    </submittedName>
</protein>
<dbReference type="InterPro" id="IPR041479">
    <property type="entry name" value="TetR_CgmR_C"/>
</dbReference>
<evidence type="ECO:0000256" key="1">
    <source>
        <dbReference type="ARBA" id="ARBA00023015"/>
    </source>
</evidence>
<evidence type="ECO:0000256" key="4">
    <source>
        <dbReference type="PROSITE-ProRule" id="PRU00335"/>
    </source>
</evidence>
<dbReference type="AlphaFoldDB" id="A0A399E1G9"/>
<dbReference type="PRINTS" id="PR00455">
    <property type="entry name" value="HTHTETR"/>
</dbReference>
<dbReference type="InterPro" id="IPR001647">
    <property type="entry name" value="HTH_TetR"/>
</dbReference>
<evidence type="ECO:0000256" key="2">
    <source>
        <dbReference type="ARBA" id="ARBA00023125"/>
    </source>
</evidence>
<dbReference type="PANTHER" id="PTHR30055">
    <property type="entry name" value="HTH-TYPE TRANSCRIPTIONAL REGULATOR RUTR"/>
    <property type="match status" value="1"/>
</dbReference>
<evidence type="ECO:0000313" key="7">
    <source>
        <dbReference type="Proteomes" id="UP000266089"/>
    </source>
</evidence>
<dbReference type="Pfam" id="PF17937">
    <property type="entry name" value="TetR_C_28"/>
    <property type="match status" value="1"/>
</dbReference>
<feature type="domain" description="HTH tetR-type" evidence="5">
    <location>
        <begin position="9"/>
        <end position="69"/>
    </location>
</feature>
<evidence type="ECO:0000313" key="6">
    <source>
        <dbReference type="EMBL" id="RIH78504.1"/>
    </source>
</evidence>
<evidence type="ECO:0000259" key="5">
    <source>
        <dbReference type="PROSITE" id="PS50977"/>
    </source>
</evidence>
<name>A0A399E1G9_9DEIN</name>
<evidence type="ECO:0000256" key="3">
    <source>
        <dbReference type="ARBA" id="ARBA00023163"/>
    </source>
</evidence>
<keyword evidence="2 4" id="KW-0238">DNA-binding</keyword>
<dbReference type="PROSITE" id="PS50977">
    <property type="entry name" value="HTH_TETR_2"/>
    <property type="match status" value="1"/>
</dbReference>
<dbReference type="Proteomes" id="UP000266089">
    <property type="component" value="Unassembled WGS sequence"/>
</dbReference>
<dbReference type="RefSeq" id="WP_119361525.1">
    <property type="nucleotide sequence ID" value="NZ_JBHSXZ010000012.1"/>
</dbReference>
<dbReference type="GO" id="GO:0000976">
    <property type="term" value="F:transcription cis-regulatory region binding"/>
    <property type="evidence" value="ECO:0007669"/>
    <property type="project" value="TreeGrafter"/>
</dbReference>
<dbReference type="Gene3D" id="1.10.357.10">
    <property type="entry name" value="Tetracycline Repressor, domain 2"/>
    <property type="match status" value="1"/>
</dbReference>